<dbReference type="PANTHER" id="PTHR45846">
    <property type="entry name" value="TRNA-DIHYDROURIDINE(47) SYNTHASE [NAD(P)(+)]-LIKE"/>
    <property type="match status" value="1"/>
</dbReference>
<evidence type="ECO:0000313" key="11">
    <source>
        <dbReference type="Proteomes" id="UP000706525"/>
    </source>
</evidence>
<comment type="function">
    <text evidence="7">Catalyzes the synthesis of 5,6-dihydrouridine (D), a modified base found in the D-loop of most tRNAs, via the reduction of the C5-C6 double bond in target uridines.</text>
</comment>
<keyword evidence="5 7" id="KW-0521">NADP</keyword>
<feature type="binding site" evidence="7">
    <location>
        <begin position="47"/>
        <end position="49"/>
    </location>
    <ligand>
        <name>FMN</name>
        <dbReference type="ChEBI" id="CHEBI:58210"/>
    </ligand>
</feature>
<feature type="binding site" evidence="7">
    <location>
        <begin position="233"/>
        <end position="235"/>
    </location>
    <ligand>
        <name>FMN</name>
        <dbReference type="ChEBI" id="CHEBI:58210"/>
    </ligand>
</feature>
<dbReference type="Gene3D" id="1.10.1200.80">
    <property type="entry name" value="Putative flavin oxidoreducatase, domain 2"/>
    <property type="match status" value="1"/>
</dbReference>
<dbReference type="InterPro" id="IPR024036">
    <property type="entry name" value="tRNA-dHydroUridine_Synthase_C"/>
</dbReference>
<reference evidence="10 11" key="1">
    <citation type="submission" date="2021-08" db="EMBL/GenBank/DDBJ databases">
        <authorList>
            <person name="Peeters C."/>
        </authorList>
    </citation>
    <scope>NUCLEOTIDE SEQUENCE [LARGE SCALE GENOMIC DNA]</scope>
    <source>
        <strain evidence="10 11">LMG 32289</strain>
    </source>
</reference>
<dbReference type="Pfam" id="PF01207">
    <property type="entry name" value="Dus"/>
    <property type="match status" value="1"/>
</dbReference>
<dbReference type="EMBL" id="CAJZAG010000003">
    <property type="protein sequence ID" value="CAG9169946.1"/>
    <property type="molecule type" value="Genomic_DNA"/>
</dbReference>
<evidence type="ECO:0000256" key="7">
    <source>
        <dbReference type="HAMAP-Rule" id="MF_02042"/>
    </source>
</evidence>
<keyword evidence="4 7" id="KW-0819">tRNA processing</keyword>
<feature type="binding site" evidence="7">
    <location>
        <position position="172"/>
    </location>
    <ligand>
        <name>FMN</name>
        <dbReference type="ChEBI" id="CHEBI:58210"/>
    </ligand>
</feature>
<evidence type="ECO:0000256" key="5">
    <source>
        <dbReference type="ARBA" id="ARBA00022857"/>
    </source>
</evidence>
<protein>
    <recommendedName>
        <fullName evidence="7">tRNA-dihydrouridine synthase B</fullName>
        <ecNumber evidence="7">1.3.1.-</ecNumber>
    </recommendedName>
</protein>
<dbReference type="InterPro" id="IPR004652">
    <property type="entry name" value="DusB-like"/>
</dbReference>
<dbReference type="InterPro" id="IPR013785">
    <property type="entry name" value="Aldolase_TIM"/>
</dbReference>
<accession>A0ABM8WR72</accession>
<dbReference type="PROSITE" id="PS01136">
    <property type="entry name" value="UPF0034"/>
    <property type="match status" value="1"/>
</dbReference>
<comment type="catalytic activity">
    <reaction evidence="7">
        <text>a 5,6-dihydrouridine in tRNA + NADP(+) = a uridine in tRNA + NADPH + H(+)</text>
        <dbReference type="Rhea" id="RHEA:23624"/>
        <dbReference type="Rhea" id="RHEA-COMP:13339"/>
        <dbReference type="Rhea" id="RHEA-COMP:13887"/>
        <dbReference type="ChEBI" id="CHEBI:15378"/>
        <dbReference type="ChEBI" id="CHEBI:57783"/>
        <dbReference type="ChEBI" id="CHEBI:58349"/>
        <dbReference type="ChEBI" id="CHEBI:65315"/>
        <dbReference type="ChEBI" id="CHEBI:74443"/>
    </reaction>
</comment>
<dbReference type="NCBIfam" id="TIGR00737">
    <property type="entry name" value="nifR3_yhdG"/>
    <property type="match status" value="1"/>
</dbReference>
<name>A0ABM8WR72_9BURK</name>
<dbReference type="CDD" id="cd02801">
    <property type="entry name" value="DUS_like_FMN"/>
    <property type="match status" value="1"/>
</dbReference>
<feature type="active site" description="Proton donor" evidence="7">
    <location>
        <position position="131"/>
    </location>
</feature>
<feature type="region of interest" description="Disordered" evidence="8">
    <location>
        <begin position="365"/>
        <end position="395"/>
    </location>
</feature>
<feature type="binding site" evidence="7">
    <location>
        <position position="101"/>
    </location>
    <ligand>
        <name>FMN</name>
        <dbReference type="ChEBI" id="CHEBI:58210"/>
    </ligand>
</feature>
<evidence type="ECO:0000256" key="3">
    <source>
        <dbReference type="ARBA" id="ARBA00022643"/>
    </source>
</evidence>
<evidence type="ECO:0000259" key="9">
    <source>
        <dbReference type="Pfam" id="PF01207"/>
    </source>
</evidence>
<sequence length="395" mass="43312">MQDPARNTFVHRCRSSITRLSLVYRFLRPLIVQIGPHRLRNNLFVAPMAGVTDRPFRQLCKQLGAGYAVSEMVASNAQLWKSEKTMRRANHAGEVEPISVQIAGAEPAMMAEAARYNVDRGAQIIDINMGCPAKKVCNVAAGSALLQNEPLVARIVEAVVGAVGDRVPVTLKIRTGWDREHRNALRVAHIAESAGISMLTVHGRTRADLYHGDAEYETIAAVKASVRIPVVANGDITSPEKARHVLAVTGADAIMIGRAAQGRPWLFREIEHFLATGELLPSPEVAEIRAIMNHHLADHYAFYGEFTGVRTARKHIAWYTRGLKGANLFRHRMNTLESTDAQLQAVNAFFDEQAAISDRLVYEADGADSNESDSNNNDGGPDAADNNKKRELLAA</sequence>
<dbReference type="GO" id="GO:0016491">
    <property type="term" value="F:oxidoreductase activity"/>
    <property type="evidence" value="ECO:0007669"/>
    <property type="project" value="UniProtKB-KW"/>
</dbReference>
<comment type="catalytic activity">
    <reaction evidence="7">
        <text>a 5,6-dihydrouridine in tRNA + NAD(+) = a uridine in tRNA + NADH + H(+)</text>
        <dbReference type="Rhea" id="RHEA:54452"/>
        <dbReference type="Rhea" id="RHEA-COMP:13339"/>
        <dbReference type="Rhea" id="RHEA-COMP:13887"/>
        <dbReference type="ChEBI" id="CHEBI:15378"/>
        <dbReference type="ChEBI" id="CHEBI:57540"/>
        <dbReference type="ChEBI" id="CHEBI:57945"/>
        <dbReference type="ChEBI" id="CHEBI:65315"/>
        <dbReference type="ChEBI" id="CHEBI:74443"/>
    </reaction>
</comment>
<gene>
    <name evidence="7 10" type="primary">dusB</name>
    <name evidence="10" type="ORF">LMG32289_01928</name>
</gene>
<dbReference type="HAMAP" id="MF_02042">
    <property type="entry name" value="DusB_subfam"/>
    <property type="match status" value="1"/>
</dbReference>
<keyword evidence="7" id="KW-0820">tRNA-binding</keyword>
<evidence type="ECO:0000256" key="4">
    <source>
        <dbReference type="ARBA" id="ARBA00022694"/>
    </source>
</evidence>
<dbReference type="Proteomes" id="UP000706525">
    <property type="component" value="Unassembled WGS sequence"/>
</dbReference>
<keyword evidence="3 7" id="KW-0288">FMN</keyword>
<evidence type="ECO:0000256" key="1">
    <source>
        <dbReference type="ARBA" id="ARBA00001917"/>
    </source>
</evidence>
<comment type="similarity">
    <text evidence="7">Belongs to the Dus family. DusB subfamily.</text>
</comment>
<evidence type="ECO:0000256" key="6">
    <source>
        <dbReference type="ARBA" id="ARBA00023002"/>
    </source>
</evidence>
<dbReference type="SUPFAM" id="SSF51395">
    <property type="entry name" value="FMN-linked oxidoreductases"/>
    <property type="match status" value="1"/>
</dbReference>
<proteinExistence type="inferred from homology"/>
<evidence type="ECO:0000256" key="2">
    <source>
        <dbReference type="ARBA" id="ARBA00022630"/>
    </source>
</evidence>
<keyword evidence="11" id="KW-1185">Reference proteome</keyword>
<dbReference type="InterPro" id="IPR032887">
    <property type="entry name" value="DusB"/>
</dbReference>
<keyword evidence="2 7" id="KW-0285">Flavoprotein</keyword>
<feature type="compositionally biased region" description="Low complexity" evidence="8">
    <location>
        <begin position="372"/>
        <end position="384"/>
    </location>
</feature>
<feature type="compositionally biased region" description="Basic and acidic residues" evidence="8">
    <location>
        <begin position="385"/>
        <end position="395"/>
    </location>
</feature>
<evidence type="ECO:0000313" key="10">
    <source>
        <dbReference type="EMBL" id="CAG9169946.1"/>
    </source>
</evidence>
<dbReference type="Gene3D" id="3.20.20.70">
    <property type="entry name" value="Aldolase class I"/>
    <property type="match status" value="1"/>
</dbReference>
<evidence type="ECO:0000256" key="8">
    <source>
        <dbReference type="SAM" id="MobiDB-lite"/>
    </source>
</evidence>
<dbReference type="PANTHER" id="PTHR45846:SF1">
    <property type="entry name" value="TRNA-DIHYDROURIDINE(47) SYNTHASE [NAD(P)(+)]-LIKE"/>
    <property type="match status" value="1"/>
</dbReference>
<comment type="cofactor">
    <cofactor evidence="1 7">
        <name>FMN</name>
        <dbReference type="ChEBI" id="CHEBI:58210"/>
    </cofactor>
</comment>
<dbReference type="InterPro" id="IPR018517">
    <property type="entry name" value="tRNA_hU_synthase_CS"/>
</dbReference>
<comment type="caution">
    <text evidence="10">The sequence shown here is derived from an EMBL/GenBank/DDBJ whole genome shotgun (WGS) entry which is preliminary data.</text>
</comment>
<dbReference type="InterPro" id="IPR035587">
    <property type="entry name" value="DUS-like_FMN-bd"/>
</dbReference>
<keyword evidence="6 7" id="KW-0560">Oxidoreductase</keyword>
<keyword evidence="7" id="KW-0694">RNA-binding</keyword>
<feature type="domain" description="DUS-like FMN-binding" evidence="9">
    <location>
        <begin position="45"/>
        <end position="352"/>
    </location>
</feature>
<feature type="binding site" evidence="7">
    <location>
        <begin position="257"/>
        <end position="258"/>
    </location>
    <ligand>
        <name>FMN</name>
        <dbReference type="ChEBI" id="CHEBI:58210"/>
    </ligand>
</feature>
<organism evidence="10 11">
    <name type="scientific">Cupriavidus pampae</name>
    <dbReference type="NCBI Taxonomy" id="659251"/>
    <lineage>
        <taxon>Bacteria</taxon>
        <taxon>Pseudomonadati</taxon>
        <taxon>Pseudomonadota</taxon>
        <taxon>Betaproteobacteria</taxon>
        <taxon>Burkholderiales</taxon>
        <taxon>Burkholderiaceae</taxon>
        <taxon>Cupriavidus</taxon>
    </lineage>
</organism>
<dbReference type="EC" id="1.3.1.-" evidence="7"/>